<evidence type="ECO:0000313" key="2">
    <source>
        <dbReference type="Proteomes" id="UP001218188"/>
    </source>
</evidence>
<name>A0AAD6X4I3_9AGAR</name>
<reference evidence="1" key="1">
    <citation type="submission" date="2023-03" db="EMBL/GenBank/DDBJ databases">
        <title>Massive genome expansion in bonnet fungi (Mycena s.s.) driven by repeated elements and novel gene families across ecological guilds.</title>
        <authorList>
            <consortium name="Lawrence Berkeley National Laboratory"/>
            <person name="Harder C.B."/>
            <person name="Miyauchi S."/>
            <person name="Viragh M."/>
            <person name="Kuo A."/>
            <person name="Thoen E."/>
            <person name="Andreopoulos B."/>
            <person name="Lu D."/>
            <person name="Skrede I."/>
            <person name="Drula E."/>
            <person name="Henrissat B."/>
            <person name="Morin E."/>
            <person name="Kohler A."/>
            <person name="Barry K."/>
            <person name="LaButti K."/>
            <person name="Morin E."/>
            <person name="Salamov A."/>
            <person name="Lipzen A."/>
            <person name="Mereny Z."/>
            <person name="Hegedus B."/>
            <person name="Baldrian P."/>
            <person name="Stursova M."/>
            <person name="Weitz H."/>
            <person name="Taylor A."/>
            <person name="Grigoriev I.V."/>
            <person name="Nagy L.G."/>
            <person name="Martin F."/>
            <person name="Kauserud H."/>
        </authorList>
    </citation>
    <scope>NUCLEOTIDE SEQUENCE</scope>
    <source>
        <strain evidence="1">CBHHK200</strain>
    </source>
</reference>
<dbReference type="AlphaFoldDB" id="A0AAD6X4I3"/>
<dbReference type="Proteomes" id="UP001218188">
    <property type="component" value="Unassembled WGS sequence"/>
</dbReference>
<sequence length="470" mass="51121">MYQPSVERVAIIPTRAPVAEPSAPTSEMMRLLVDATIRRLEAMKTVLPKISGGPVVPMSHPLDTTSKTENDVLKGWVAQQLGGTCIGATTTQNGLGANVARPPRSLDLTHEVLSPQARDALIALSLNDRSLNLDSDDILGILNTGPIPEIYLPPSATETFPWDSLLSPEAQSGLAAIAHGQRSAPDADELLDILNGGGGVTVPTTADDSWIARLLSVEARDGLAALAQYTGQIEDSDALLNILNAGNGVVERAGQTWEEEILTPNMRNALSVLEARWDNGGYPTSDDVLAALNVDYNMQEFYGESEDATSDLEEEDPLSVGRAYVDHADLFAATIEDEGLAWQADLFSAAHTSTDLVKRHQSQGLESDVGLVVQQLSKNAIYGLTETPFSALSQFIHQVDASSATSNSEDIEFDHEDYSPSRKQLFEPRREVFRLMPLAKRFPTIFGPLAEWVWDEDYEDDQSYRGCQSQ</sequence>
<evidence type="ECO:0000313" key="1">
    <source>
        <dbReference type="EMBL" id="KAJ7034596.1"/>
    </source>
</evidence>
<proteinExistence type="predicted"/>
<dbReference type="EMBL" id="JARJCM010000056">
    <property type="protein sequence ID" value="KAJ7034596.1"/>
    <property type="molecule type" value="Genomic_DNA"/>
</dbReference>
<keyword evidence="2" id="KW-1185">Reference proteome</keyword>
<protein>
    <submittedName>
        <fullName evidence="1">Uncharacterized protein</fullName>
    </submittedName>
</protein>
<organism evidence="1 2">
    <name type="scientific">Mycena alexandri</name>
    <dbReference type="NCBI Taxonomy" id="1745969"/>
    <lineage>
        <taxon>Eukaryota</taxon>
        <taxon>Fungi</taxon>
        <taxon>Dikarya</taxon>
        <taxon>Basidiomycota</taxon>
        <taxon>Agaricomycotina</taxon>
        <taxon>Agaricomycetes</taxon>
        <taxon>Agaricomycetidae</taxon>
        <taxon>Agaricales</taxon>
        <taxon>Marasmiineae</taxon>
        <taxon>Mycenaceae</taxon>
        <taxon>Mycena</taxon>
    </lineage>
</organism>
<gene>
    <name evidence="1" type="ORF">C8F04DRAFT_1183136</name>
</gene>
<accession>A0AAD6X4I3</accession>
<comment type="caution">
    <text evidence="1">The sequence shown here is derived from an EMBL/GenBank/DDBJ whole genome shotgun (WGS) entry which is preliminary data.</text>
</comment>